<gene>
    <name evidence="3" type="ORF">ARMOST_21561</name>
</gene>
<protein>
    <submittedName>
        <fullName evidence="3">Uncharacterized protein</fullName>
    </submittedName>
</protein>
<evidence type="ECO:0000313" key="4">
    <source>
        <dbReference type="Proteomes" id="UP000219338"/>
    </source>
</evidence>
<feature type="compositionally biased region" description="Basic and acidic residues" evidence="1">
    <location>
        <begin position="205"/>
        <end position="220"/>
    </location>
</feature>
<dbReference type="EMBL" id="FUEG01000051">
    <property type="protein sequence ID" value="SJL17990.1"/>
    <property type="molecule type" value="Genomic_DNA"/>
</dbReference>
<dbReference type="OMA" id="IVHTGEP"/>
<feature type="region of interest" description="Disordered" evidence="1">
    <location>
        <begin position="265"/>
        <end position="315"/>
    </location>
</feature>
<reference evidence="4" key="1">
    <citation type="journal article" date="2017" name="Nat. Ecol. Evol.">
        <title>Genome expansion and lineage-specific genetic innovations in the forest pathogenic fungi Armillaria.</title>
        <authorList>
            <person name="Sipos G."/>
            <person name="Prasanna A.N."/>
            <person name="Walter M.C."/>
            <person name="O'Connor E."/>
            <person name="Balint B."/>
            <person name="Krizsan K."/>
            <person name="Kiss B."/>
            <person name="Hess J."/>
            <person name="Varga T."/>
            <person name="Slot J."/>
            <person name="Riley R."/>
            <person name="Boka B."/>
            <person name="Rigling D."/>
            <person name="Barry K."/>
            <person name="Lee J."/>
            <person name="Mihaltcheva S."/>
            <person name="LaButti K."/>
            <person name="Lipzen A."/>
            <person name="Waldron R."/>
            <person name="Moloney N.M."/>
            <person name="Sperisen C."/>
            <person name="Kredics L."/>
            <person name="Vagvoelgyi C."/>
            <person name="Patrignani A."/>
            <person name="Fitzpatrick D."/>
            <person name="Nagy I."/>
            <person name="Doyle S."/>
            <person name="Anderson J.B."/>
            <person name="Grigoriev I.V."/>
            <person name="Gueldener U."/>
            <person name="Muensterkoetter M."/>
            <person name="Nagy L.G."/>
        </authorList>
    </citation>
    <scope>NUCLEOTIDE SEQUENCE [LARGE SCALE GENOMIC DNA]</scope>
    <source>
        <strain evidence="4">C18/9</strain>
    </source>
</reference>
<evidence type="ECO:0000313" key="3">
    <source>
        <dbReference type="EMBL" id="SJL17990.1"/>
    </source>
</evidence>
<feature type="transmembrane region" description="Helical" evidence="2">
    <location>
        <begin position="161"/>
        <end position="184"/>
    </location>
</feature>
<keyword evidence="2" id="KW-0812">Transmembrane</keyword>
<accession>A0A284SAF0</accession>
<name>A0A284SAF0_ARMOS</name>
<dbReference type="Proteomes" id="UP000219338">
    <property type="component" value="Unassembled WGS sequence"/>
</dbReference>
<keyword evidence="2" id="KW-0472">Membrane</keyword>
<evidence type="ECO:0000256" key="2">
    <source>
        <dbReference type="SAM" id="Phobius"/>
    </source>
</evidence>
<keyword evidence="4" id="KW-1185">Reference proteome</keyword>
<feature type="compositionally biased region" description="Polar residues" evidence="1">
    <location>
        <begin position="306"/>
        <end position="315"/>
    </location>
</feature>
<feature type="region of interest" description="Disordered" evidence="1">
    <location>
        <begin position="191"/>
        <end position="230"/>
    </location>
</feature>
<keyword evidence="2" id="KW-1133">Transmembrane helix</keyword>
<proteinExistence type="predicted"/>
<evidence type="ECO:0000256" key="1">
    <source>
        <dbReference type="SAM" id="MobiDB-lite"/>
    </source>
</evidence>
<feature type="compositionally biased region" description="Basic and acidic residues" evidence="1">
    <location>
        <begin position="265"/>
        <end position="281"/>
    </location>
</feature>
<dbReference type="AlphaFoldDB" id="A0A284SAF0"/>
<organism evidence="3 4">
    <name type="scientific">Armillaria ostoyae</name>
    <name type="common">Armillaria root rot fungus</name>
    <dbReference type="NCBI Taxonomy" id="47428"/>
    <lineage>
        <taxon>Eukaryota</taxon>
        <taxon>Fungi</taxon>
        <taxon>Dikarya</taxon>
        <taxon>Basidiomycota</taxon>
        <taxon>Agaricomycotina</taxon>
        <taxon>Agaricomycetes</taxon>
        <taxon>Agaricomycetidae</taxon>
        <taxon>Agaricales</taxon>
        <taxon>Marasmiineae</taxon>
        <taxon>Physalacriaceae</taxon>
        <taxon>Armillaria</taxon>
    </lineage>
</organism>
<feature type="transmembrane region" description="Helical" evidence="2">
    <location>
        <begin position="12"/>
        <end position="35"/>
    </location>
</feature>
<sequence length="315" mass="34674">MLAVSVKGITHVRRFTILLFLVPSFALNITVPSIVHTGEPTTLYLVHSPHDPSQFFLKKFYEENGQSLLSSEAVWVNNFTRNVNASLRFNENGLFTIHAYATSDPSIDDIPIAQSEQIDVQRVDTIARMTSSSSSQTSEATQYTATAIATSSGGYGIPVGAIIGVTIVSVIFLTTSALLLYLFIRDRKERTQNNSDTESSLSPSHSEKKGDHDVKPERVARPTLAPHPRSVRNSLISLEARQAALRDLREQIGSLRRSLAGAFKSESRAEHGERLGHEKSDSLGSQFRLWVDRGNQETPPPEYLSHRSSVGISTG</sequence>
<feature type="compositionally biased region" description="Polar residues" evidence="1">
    <location>
        <begin position="192"/>
        <end position="204"/>
    </location>
</feature>
<dbReference type="OrthoDB" id="2865438at2759"/>